<protein>
    <submittedName>
        <fullName evidence="1">Uncharacterized protein</fullName>
    </submittedName>
</protein>
<dbReference type="EMBL" id="JAARXI010000003">
    <property type="protein sequence ID" value="MBC2116171.1"/>
    <property type="molecule type" value="Genomic_DNA"/>
</dbReference>
<dbReference type="Proteomes" id="UP000529446">
    <property type="component" value="Unassembled WGS sequence"/>
</dbReference>
<sequence length="106" mass="12501">MYVDSDVFFLFSFIIEKVYEDFYPFGVNELDLDQSKHAMLEFKRMTNLSVDDIGETVKLNQKDEISLNSKELDATFFEKLKVLMKEIYIWLRDNLLPGETLTIFGI</sequence>
<reference evidence="1 2" key="1">
    <citation type="submission" date="2020-03" db="EMBL/GenBank/DDBJ databases">
        <title>Soil Listeria distribution.</title>
        <authorList>
            <person name="Liao J."/>
            <person name="Wiedmann M."/>
        </authorList>
    </citation>
    <scope>NUCLEOTIDE SEQUENCE [LARGE SCALE GENOMIC DNA]</scope>
    <source>
        <strain evidence="1 2">FSL L7-0360</strain>
    </source>
</reference>
<comment type="caution">
    <text evidence="1">The sequence shown here is derived from an EMBL/GenBank/DDBJ whole genome shotgun (WGS) entry which is preliminary data.</text>
</comment>
<proteinExistence type="predicted"/>
<gene>
    <name evidence="1" type="ORF">HCB06_06005</name>
</gene>
<name>A0A7X0YKJ3_9LIST</name>
<evidence type="ECO:0000313" key="1">
    <source>
        <dbReference type="EMBL" id="MBC2116171.1"/>
    </source>
</evidence>
<organism evidence="1 2">
    <name type="scientific">Listeria booriae</name>
    <dbReference type="NCBI Taxonomy" id="1552123"/>
    <lineage>
        <taxon>Bacteria</taxon>
        <taxon>Bacillati</taxon>
        <taxon>Bacillota</taxon>
        <taxon>Bacilli</taxon>
        <taxon>Bacillales</taxon>
        <taxon>Listeriaceae</taxon>
        <taxon>Listeria</taxon>
    </lineage>
</organism>
<dbReference type="AlphaFoldDB" id="A0A7X0YKJ3"/>
<evidence type="ECO:0000313" key="2">
    <source>
        <dbReference type="Proteomes" id="UP000529446"/>
    </source>
</evidence>
<accession>A0A7X0YKJ3</accession>